<accession>A0A844Z6C6</accession>
<dbReference type="InterPro" id="IPR031939">
    <property type="entry name" value="Adhesin_E-like"/>
</dbReference>
<name>A0A844Z6C6_9SPHN</name>
<feature type="chain" id="PRO_5033025313" description="Surface-adhesin protein E-like domain-containing protein" evidence="1">
    <location>
        <begin position="25"/>
        <end position="146"/>
    </location>
</feature>
<evidence type="ECO:0000313" key="4">
    <source>
        <dbReference type="Proteomes" id="UP000460290"/>
    </source>
</evidence>
<protein>
    <recommendedName>
        <fullName evidence="2">Surface-adhesin protein E-like domain-containing protein</fullName>
    </recommendedName>
</protein>
<keyword evidence="1" id="KW-0732">Signal</keyword>
<dbReference type="AlphaFoldDB" id="A0A844Z6C6"/>
<gene>
    <name evidence="3" type="ORF">GRI35_04475</name>
</gene>
<feature type="signal peptide" evidence="1">
    <location>
        <begin position="1"/>
        <end position="24"/>
    </location>
</feature>
<feature type="domain" description="Surface-adhesin protein E-like" evidence="2">
    <location>
        <begin position="33"/>
        <end position="145"/>
    </location>
</feature>
<keyword evidence="4" id="KW-1185">Reference proteome</keyword>
<comment type="caution">
    <text evidence="3">The sequence shown here is derived from an EMBL/GenBank/DDBJ whole genome shotgun (WGS) entry which is preliminary data.</text>
</comment>
<dbReference type="Proteomes" id="UP000460290">
    <property type="component" value="Unassembled WGS sequence"/>
</dbReference>
<proteinExistence type="predicted"/>
<dbReference type="EMBL" id="WTYZ01000001">
    <property type="protein sequence ID" value="MXO82627.1"/>
    <property type="molecule type" value="Genomic_DNA"/>
</dbReference>
<dbReference type="RefSeq" id="WP_160613057.1">
    <property type="nucleotide sequence ID" value="NZ_JAUFQM010000001.1"/>
</dbReference>
<evidence type="ECO:0000256" key="1">
    <source>
        <dbReference type="SAM" id="SignalP"/>
    </source>
</evidence>
<dbReference type="OrthoDB" id="1349801at28211"/>
<reference evidence="3 4" key="1">
    <citation type="submission" date="2019-12" db="EMBL/GenBank/DDBJ databases">
        <title>Genomic-based taxomic classification of the family Erythrobacteraceae.</title>
        <authorList>
            <person name="Xu L."/>
        </authorList>
    </citation>
    <scope>NUCLEOTIDE SEQUENCE [LARGE SCALE GENOMIC DNA]</scope>
    <source>
        <strain evidence="3 4">KCTC 42006</strain>
    </source>
</reference>
<organism evidence="3 4">
    <name type="scientific">Pontixanthobacter aestiaquae</name>
    <dbReference type="NCBI Taxonomy" id="1509367"/>
    <lineage>
        <taxon>Bacteria</taxon>
        <taxon>Pseudomonadati</taxon>
        <taxon>Pseudomonadota</taxon>
        <taxon>Alphaproteobacteria</taxon>
        <taxon>Sphingomonadales</taxon>
        <taxon>Erythrobacteraceae</taxon>
        <taxon>Pontixanthobacter</taxon>
    </lineage>
</organism>
<evidence type="ECO:0000259" key="2">
    <source>
        <dbReference type="Pfam" id="PF16747"/>
    </source>
</evidence>
<dbReference type="Pfam" id="PF16747">
    <property type="entry name" value="Adhesin_E"/>
    <property type="match status" value="1"/>
</dbReference>
<evidence type="ECO:0000313" key="3">
    <source>
        <dbReference type="EMBL" id="MXO82627.1"/>
    </source>
</evidence>
<sequence length="146" mass="16269">MSGINRILHLSAICVLLAPSSAAATQESDELVWEAFAKSQTGNTYLAAPQTIKPPQAHSTRTAPFTEIWIRTEFAETDEAGTQSTETLWYILCDEQQFMMGSIYAFDAQEKILWSDHKTGYHKRKNYEPIPELSVISQIAAVACAK</sequence>